<feature type="non-terminal residue" evidence="1">
    <location>
        <position position="305"/>
    </location>
</feature>
<dbReference type="AlphaFoldDB" id="A0A9D2RVM7"/>
<proteinExistence type="predicted"/>
<name>A0A9D2RVM7_9FIRM</name>
<evidence type="ECO:0000313" key="2">
    <source>
        <dbReference type="Proteomes" id="UP000823842"/>
    </source>
</evidence>
<reference evidence="1" key="2">
    <citation type="submission" date="2021-04" db="EMBL/GenBank/DDBJ databases">
        <authorList>
            <person name="Gilroy R."/>
        </authorList>
    </citation>
    <scope>NUCLEOTIDE SEQUENCE</scope>
    <source>
        <strain evidence="1">ChiSjej1B19-5720</strain>
    </source>
</reference>
<evidence type="ECO:0000313" key="1">
    <source>
        <dbReference type="EMBL" id="HJB28438.1"/>
    </source>
</evidence>
<dbReference type="EMBL" id="DWYZ01000126">
    <property type="protein sequence ID" value="HJB28438.1"/>
    <property type="molecule type" value="Genomic_DNA"/>
</dbReference>
<organism evidence="1 2">
    <name type="scientific">Candidatus Blautia faecavium</name>
    <dbReference type="NCBI Taxonomy" id="2838487"/>
    <lineage>
        <taxon>Bacteria</taxon>
        <taxon>Bacillati</taxon>
        <taxon>Bacillota</taxon>
        <taxon>Clostridia</taxon>
        <taxon>Lachnospirales</taxon>
        <taxon>Lachnospiraceae</taxon>
        <taxon>Blautia</taxon>
    </lineage>
</organism>
<protein>
    <submittedName>
        <fullName evidence="1">Uncharacterized protein</fullName>
    </submittedName>
</protein>
<reference evidence="1" key="1">
    <citation type="journal article" date="2021" name="PeerJ">
        <title>Extensive microbial diversity within the chicken gut microbiome revealed by metagenomics and culture.</title>
        <authorList>
            <person name="Gilroy R."/>
            <person name="Ravi A."/>
            <person name="Getino M."/>
            <person name="Pursley I."/>
            <person name="Horton D.L."/>
            <person name="Alikhan N.F."/>
            <person name="Baker D."/>
            <person name="Gharbi K."/>
            <person name="Hall N."/>
            <person name="Watson M."/>
            <person name="Adriaenssens E.M."/>
            <person name="Foster-Nyarko E."/>
            <person name="Jarju S."/>
            <person name="Secka A."/>
            <person name="Antonio M."/>
            <person name="Oren A."/>
            <person name="Chaudhuri R.R."/>
            <person name="La Ragione R."/>
            <person name="Hildebrand F."/>
            <person name="Pallen M.J."/>
        </authorList>
    </citation>
    <scope>NUCLEOTIDE SEQUENCE</scope>
    <source>
        <strain evidence="1">ChiSjej1B19-5720</strain>
    </source>
</reference>
<gene>
    <name evidence="1" type="ORF">IAA06_06550</name>
</gene>
<dbReference type="Proteomes" id="UP000823842">
    <property type="component" value="Unassembled WGS sequence"/>
</dbReference>
<sequence>MLLNLEIIQDYLPEIYQTKLYGPSNHSCTVSRPLLYESGQVFQEDTLYLAAGDALPKEPPSSACSFIVAGSRIPKDWLLGGVSLLVISNTSNVLRVFNAVSMVYNAFDRWDEQLRDELEKDIDFDIRRIFYLGALQLKKNISMMNRSLQSIFRAVIEIRPDGSPEIRISDTPQYIDWEWTEKIKEVCNLERIITVPYLSEIKGTRNRYYCYNIYSFGNFSGCISFGEEAGSFRDSDFSLMDHFFGYFQKAYEKYLHSCAKEDNSSLNALHKMLDNIPVSQEELLPLTLHSDEKWCFFRLKENRKV</sequence>
<accession>A0A9D2RVM7</accession>
<comment type="caution">
    <text evidence="1">The sequence shown here is derived from an EMBL/GenBank/DDBJ whole genome shotgun (WGS) entry which is preliminary data.</text>
</comment>